<accession>C5BWC1</accession>
<dbReference type="SMART" id="SM00342">
    <property type="entry name" value="HTH_ARAC"/>
    <property type="match status" value="1"/>
</dbReference>
<dbReference type="InterPro" id="IPR009057">
    <property type="entry name" value="Homeodomain-like_sf"/>
</dbReference>
<dbReference type="PANTHER" id="PTHR46796">
    <property type="entry name" value="HTH-TYPE TRANSCRIPTIONAL ACTIVATOR RHAS-RELATED"/>
    <property type="match status" value="1"/>
</dbReference>
<dbReference type="HOGENOM" id="CLU_000445_81_13_11"/>
<dbReference type="Pfam" id="PF12833">
    <property type="entry name" value="HTH_18"/>
    <property type="match status" value="1"/>
</dbReference>
<evidence type="ECO:0000313" key="6">
    <source>
        <dbReference type="Proteomes" id="UP000007962"/>
    </source>
</evidence>
<dbReference type="Gene3D" id="1.10.10.60">
    <property type="entry name" value="Homeodomain-like"/>
    <property type="match status" value="2"/>
</dbReference>
<dbReference type="PROSITE" id="PS01124">
    <property type="entry name" value="HTH_ARAC_FAMILY_2"/>
    <property type="match status" value="1"/>
</dbReference>
<dbReference type="eggNOG" id="COG2207">
    <property type="taxonomic scope" value="Bacteria"/>
</dbReference>
<gene>
    <name evidence="5" type="ordered locus">Bcav_0315</name>
</gene>
<dbReference type="STRING" id="471853.Bcav_0315"/>
<proteinExistence type="predicted"/>
<organism evidence="5 6">
    <name type="scientific">Beutenbergia cavernae (strain ATCC BAA-8 / DSM 12333 / CCUG 43141 / JCM 11478 / NBRC 16432 / NCIMB 13614 / HKI 0122)</name>
    <dbReference type="NCBI Taxonomy" id="471853"/>
    <lineage>
        <taxon>Bacteria</taxon>
        <taxon>Bacillati</taxon>
        <taxon>Actinomycetota</taxon>
        <taxon>Actinomycetes</taxon>
        <taxon>Micrococcales</taxon>
        <taxon>Beutenbergiaceae</taxon>
        <taxon>Beutenbergia</taxon>
    </lineage>
</organism>
<keyword evidence="1" id="KW-0805">Transcription regulation</keyword>
<dbReference type="KEGG" id="bcv:Bcav_0315"/>
<evidence type="ECO:0000259" key="4">
    <source>
        <dbReference type="PROSITE" id="PS01124"/>
    </source>
</evidence>
<dbReference type="Proteomes" id="UP000007962">
    <property type="component" value="Chromosome"/>
</dbReference>
<evidence type="ECO:0000256" key="1">
    <source>
        <dbReference type="ARBA" id="ARBA00023015"/>
    </source>
</evidence>
<dbReference type="OrthoDB" id="2060755at2"/>
<keyword evidence="3" id="KW-0804">Transcription</keyword>
<evidence type="ECO:0000256" key="2">
    <source>
        <dbReference type="ARBA" id="ARBA00023125"/>
    </source>
</evidence>
<dbReference type="SUPFAM" id="SSF46689">
    <property type="entry name" value="Homeodomain-like"/>
    <property type="match status" value="2"/>
</dbReference>
<reference evidence="5 6" key="1">
    <citation type="journal article" date="2009" name="Stand. Genomic Sci.">
        <title>Complete genome sequence of Beutenbergia cavernae type strain (HKI 0122).</title>
        <authorList>
            <person name="Land M."/>
            <person name="Pukall R."/>
            <person name="Abt B."/>
            <person name="Goker M."/>
            <person name="Rohde M."/>
            <person name="Glavina Del Rio T."/>
            <person name="Tice H."/>
            <person name="Copeland A."/>
            <person name="Cheng J.F."/>
            <person name="Lucas S."/>
            <person name="Chen F."/>
            <person name="Nolan M."/>
            <person name="Bruce D."/>
            <person name="Goodwin L."/>
            <person name="Pitluck S."/>
            <person name="Ivanova N."/>
            <person name="Mavromatis K."/>
            <person name="Ovchinnikova G."/>
            <person name="Pati A."/>
            <person name="Chen A."/>
            <person name="Palaniappan K."/>
            <person name="Hauser L."/>
            <person name="Chang Y.J."/>
            <person name="Jefferies C.C."/>
            <person name="Saunders E."/>
            <person name="Brettin T."/>
            <person name="Detter J.C."/>
            <person name="Han C."/>
            <person name="Chain P."/>
            <person name="Bristow J."/>
            <person name="Eisen J.A."/>
            <person name="Markowitz V."/>
            <person name="Hugenholtz P."/>
            <person name="Kyrpides N.C."/>
            <person name="Klenk H.P."/>
            <person name="Lapidus A."/>
        </authorList>
    </citation>
    <scope>NUCLEOTIDE SEQUENCE [LARGE SCALE GENOMIC DNA]</scope>
    <source>
        <strain evidence="6">ATCC BAA-8 / DSM 12333 / NBRC 16432</strain>
    </source>
</reference>
<dbReference type="InterPro" id="IPR050204">
    <property type="entry name" value="AraC_XylS_family_regulators"/>
</dbReference>
<dbReference type="GO" id="GO:0043565">
    <property type="term" value="F:sequence-specific DNA binding"/>
    <property type="evidence" value="ECO:0007669"/>
    <property type="project" value="InterPro"/>
</dbReference>
<keyword evidence="6" id="KW-1185">Reference proteome</keyword>
<dbReference type="EMBL" id="CP001618">
    <property type="protein sequence ID" value="ACQ78579.1"/>
    <property type="molecule type" value="Genomic_DNA"/>
</dbReference>
<sequence>MARGEAVSEVLVRDEAVTALRRARDLADSRYADEIDVDTLAASAGYSRYHFSRLFRRVYGETPGQYLSRRRVERAQQILSSTNLTVTEVCHLVGFTSLGSFSSRFRALVGVGPQEYQRRKVAEGVPPIPGCFLLLAAGLPTADRTTADRTTADRITARVEKQTGQGAP</sequence>
<keyword evidence="2" id="KW-0238">DNA-binding</keyword>
<name>C5BWC1_BEUC1</name>
<protein>
    <submittedName>
        <fullName evidence="5">Transcriptional regulator, AraC family</fullName>
    </submittedName>
</protein>
<evidence type="ECO:0000256" key="3">
    <source>
        <dbReference type="ARBA" id="ARBA00023163"/>
    </source>
</evidence>
<dbReference type="InterPro" id="IPR018060">
    <property type="entry name" value="HTH_AraC"/>
</dbReference>
<dbReference type="AlphaFoldDB" id="C5BWC1"/>
<evidence type="ECO:0000313" key="5">
    <source>
        <dbReference type="EMBL" id="ACQ78579.1"/>
    </source>
</evidence>
<dbReference type="GO" id="GO:0003700">
    <property type="term" value="F:DNA-binding transcription factor activity"/>
    <property type="evidence" value="ECO:0007669"/>
    <property type="project" value="InterPro"/>
</dbReference>
<feature type="domain" description="HTH araC/xylS-type" evidence="4">
    <location>
        <begin position="21"/>
        <end position="119"/>
    </location>
</feature>